<dbReference type="EMBL" id="CAJNOQ010003858">
    <property type="protein sequence ID" value="CAF1032935.1"/>
    <property type="molecule type" value="Genomic_DNA"/>
</dbReference>
<dbReference type="Proteomes" id="UP000682733">
    <property type="component" value="Unassembled WGS sequence"/>
</dbReference>
<keyword evidence="5" id="KW-0539">Nucleus</keyword>
<dbReference type="OrthoDB" id="19045at2759"/>
<keyword evidence="12" id="KW-1185">Reference proteome</keyword>
<dbReference type="SUPFAM" id="SSF52540">
    <property type="entry name" value="P-loop containing nucleoside triphosphate hydrolases"/>
    <property type="match status" value="1"/>
</dbReference>
<dbReference type="FunFam" id="3.40.50.300:FF:000737">
    <property type="entry name" value="Bifunctional polynucleotide phosphatase/kinase"/>
    <property type="match status" value="1"/>
</dbReference>
<gene>
    <name evidence="9" type="ORF">GPM918_LOCUS15373</name>
    <name evidence="8" type="ORF">OVA965_LOCUS5962</name>
    <name evidence="11" type="ORF">SRO942_LOCUS15373</name>
    <name evidence="10" type="ORF">TMI583_LOCUS5958</name>
</gene>
<evidence type="ECO:0000313" key="8">
    <source>
        <dbReference type="EMBL" id="CAF0827296.1"/>
    </source>
</evidence>
<dbReference type="PANTHER" id="PTHR12083:SF9">
    <property type="entry name" value="BIFUNCTIONAL POLYNUCLEOTIDE PHOSPHATASE_KINASE"/>
    <property type="match status" value="1"/>
</dbReference>
<protein>
    <recommendedName>
        <fullName evidence="7">PNK FHA domain-containing protein</fullName>
    </recommendedName>
</protein>
<feature type="region of interest" description="Disordered" evidence="6">
    <location>
        <begin position="99"/>
        <end position="149"/>
    </location>
</feature>
<comment type="subcellular location">
    <subcellularLocation>
        <location evidence="1">Nucleus</location>
    </subcellularLocation>
</comment>
<dbReference type="GO" id="GO:0005634">
    <property type="term" value="C:nucleus"/>
    <property type="evidence" value="ECO:0007669"/>
    <property type="project" value="UniProtKB-SubCell"/>
</dbReference>
<dbReference type="CDD" id="cd22671">
    <property type="entry name" value="FHA_APTX-like"/>
    <property type="match status" value="1"/>
</dbReference>
<dbReference type="Proteomes" id="UP000681722">
    <property type="component" value="Unassembled WGS sequence"/>
</dbReference>
<evidence type="ECO:0000256" key="4">
    <source>
        <dbReference type="ARBA" id="ARBA00023204"/>
    </source>
</evidence>
<dbReference type="GO" id="GO:0006281">
    <property type="term" value="P:DNA repair"/>
    <property type="evidence" value="ECO:0007669"/>
    <property type="project" value="UniProtKB-KW"/>
</dbReference>
<dbReference type="SUPFAM" id="SSF56784">
    <property type="entry name" value="HAD-like"/>
    <property type="match status" value="1"/>
</dbReference>
<dbReference type="EMBL" id="CAJOBA010001731">
    <property type="protein sequence ID" value="CAF3611776.1"/>
    <property type="molecule type" value="Genomic_DNA"/>
</dbReference>
<keyword evidence="2" id="KW-0227">DNA damage</keyword>
<dbReference type="InterPro" id="IPR013954">
    <property type="entry name" value="PNK3P"/>
</dbReference>
<dbReference type="SUPFAM" id="SSF49879">
    <property type="entry name" value="SMAD/FHA domain"/>
    <property type="match status" value="1"/>
</dbReference>
<comment type="caution">
    <text evidence="9">The sequence shown here is derived from an EMBL/GenBank/DDBJ whole genome shotgun (WGS) entry which is preliminary data.</text>
</comment>
<dbReference type="InterPro" id="IPR006549">
    <property type="entry name" value="HAD-SF_hydro_IIIA"/>
</dbReference>
<dbReference type="Pfam" id="PF17913">
    <property type="entry name" value="FHA_2"/>
    <property type="match status" value="1"/>
</dbReference>
<feature type="domain" description="PNK FHA" evidence="7">
    <location>
        <begin position="19"/>
        <end position="64"/>
    </location>
</feature>
<evidence type="ECO:0000313" key="11">
    <source>
        <dbReference type="EMBL" id="CAF3803692.1"/>
    </source>
</evidence>
<sequence length="563" mass="64373">MDTYPELNLKSTVDDEIPTLNIGRNPQCKIKSSRCSREQVQIQIHYPHVYIQRVGNNKSYLNNRPLDNSRQQLSNGDIINVLENEYSYTVHINIDNNKEMTRKPPTGASNNIMVKRTNDGYDEETNTKKKPRLDSTNDAQTKEKVVENQPDSLDNLSESYEENHLQWVEEQLNVLKNKVLQQKEQQQEIVILPTASSVKEVKLEPTTMSFWDAIHHGLEVFTSKGVINSEKIAAFDLDSTLITTKSGKVFPENDDDWRLAFDTSTRKLKQLVSDGFKLVIFTNQRGLFKKPSTAQFRLKIERVQQKLNVPLQVFVAINPGVNRKPCIDAAGRPAGWKPKAKKDHSLADRLFALNVGLRFYTPEEYFLGYSKQTFIMPIFDPNSLRSIENLLEPTTAALTSIHQEMIVMCGLPASGKSRFVEHYLLPHNYEHINRDTLGTWQKCVKQCEIALSKGRSVVVDNTNVDIESRKRYIDVAKTFNVPCRCFVLNVSVEHAKHNNIFRQIIGTDDSHKNVNDIVILGSNKAYVKPTIDEGFSEIVHVNFKPLFNDSAENEKLYHHYLLG</sequence>
<dbReference type="Proteomes" id="UP000677228">
    <property type="component" value="Unassembled WGS sequence"/>
</dbReference>
<dbReference type="GO" id="GO:0046403">
    <property type="term" value="F:polynucleotide 3'-phosphatase activity"/>
    <property type="evidence" value="ECO:0007669"/>
    <property type="project" value="TreeGrafter"/>
</dbReference>
<evidence type="ECO:0000313" key="12">
    <source>
        <dbReference type="Proteomes" id="UP000663829"/>
    </source>
</evidence>
<feature type="compositionally biased region" description="Basic and acidic residues" evidence="6">
    <location>
        <begin position="132"/>
        <end position="146"/>
    </location>
</feature>
<dbReference type="GO" id="GO:0046404">
    <property type="term" value="F:ATP-dependent polydeoxyribonucleotide 5'-hydroxyl-kinase activity"/>
    <property type="evidence" value="ECO:0007669"/>
    <property type="project" value="TreeGrafter"/>
</dbReference>
<evidence type="ECO:0000313" key="10">
    <source>
        <dbReference type="EMBL" id="CAF3611776.1"/>
    </source>
</evidence>
<dbReference type="Gene3D" id="2.60.200.20">
    <property type="match status" value="1"/>
</dbReference>
<dbReference type="Gene3D" id="3.40.50.1000">
    <property type="entry name" value="HAD superfamily/HAD-like"/>
    <property type="match status" value="2"/>
</dbReference>
<dbReference type="InterPro" id="IPR008984">
    <property type="entry name" value="SMAD_FHA_dom_sf"/>
</dbReference>
<proteinExistence type="predicted"/>
<dbReference type="InterPro" id="IPR036412">
    <property type="entry name" value="HAD-like_sf"/>
</dbReference>
<evidence type="ECO:0000256" key="2">
    <source>
        <dbReference type="ARBA" id="ARBA00022763"/>
    </source>
</evidence>
<dbReference type="Pfam" id="PF08645">
    <property type="entry name" value="PNK3P"/>
    <property type="match status" value="2"/>
</dbReference>
<dbReference type="NCBIfam" id="TIGR01662">
    <property type="entry name" value="HAD-SF-IIIA"/>
    <property type="match status" value="1"/>
</dbReference>
<dbReference type="GO" id="GO:0003690">
    <property type="term" value="F:double-stranded DNA binding"/>
    <property type="evidence" value="ECO:0007669"/>
    <property type="project" value="TreeGrafter"/>
</dbReference>
<keyword evidence="4" id="KW-0234">DNA repair</keyword>
<accession>A0A814J5M5</accession>
<dbReference type="AlphaFoldDB" id="A0A814J5M5"/>
<dbReference type="Gene3D" id="3.40.50.300">
    <property type="entry name" value="P-loop containing nucleotide triphosphate hydrolases"/>
    <property type="match status" value="1"/>
</dbReference>
<name>A0A814J5M5_9BILA</name>
<evidence type="ECO:0000256" key="5">
    <source>
        <dbReference type="ARBA" id="ARBA00023242"/>
    </source>
</evidence>
<evidence type="ECO:0000259" key="7">
    <source>
        <dbReference type="Pfam" id="PF17913"/>
    </source>
</evidence>
<dbReference type="Pfam" id="PF13671">
    <property type="entry name" value="AAA_33"/>
    <property type="match status" value="1"/>
</dbReference>
<dbReference type="InterPro" id="IPR023214">
    <property type="entry name" value="HAD_sf"/>
</dbReference>
<dbReference type="Proteomes" id="UP000663829">
    <property type="component" value="Unassembled WGS sequence"/>
</dbReference>
<evidence type="ECO:0000256" key="1">
    <source>
        <dbReference type="ARBA" id="ARBA00004123"/>
    </source>
</evidence>
<evidence type="ECO:0000313" key="9">
    <source>
        <dbReference type="EMBL" id="CAF1032935.1"/>
    </source>
</evidence>
<reference evidence="9" key="1">
    <citation type="submission" date="2021-02" db="EMBL/GenBank/DDBJ databases">
        <authorList>
            <person name="Nowell W R."/>
        </authorList>
    </citation>
    <scope>NUCLEOTIDE SEQUENCE</scope>
</reference>
<dbReference type="EMBL" id="CAJOBC010003858">
    <property type="protein sequence ID" value="CAF3803692.1"/>
    <property type="molecule type" value="Genomic_DNA"/>
</dbReference>
<evidence type="ECO:0000256" key="3">
    <source>
        <dbReference type="ARBA" id="ARBA00022801"/>
    </source>
</evidence>
<organism evidence="9 12">
    <name type="scientific">Didymodactylos carnosus</name>
    <dbReference type="NCBI Taxonomy" id="1234261"/>
    <lineage>
        <taxon>Eukaryota</taxon>
        <taxon>Metazoa</taxon>
        <taxon>Spiralia</taxon>
        <taxon>Gnathifera</taxon>
        <taxon>Rotifera</taxon>
        <taxon>Eurotatoria</taxon>
        <taxon>Bdelloidea</taxon>
        <taxon>Philodinida</taxon>
        <taxon>Philodinidae</taxon>
        <taxon>Didymodactylos</taxon>
    </lineage>
</organism>
<dbReference type="InterPro" id="IPR041388">
    <property type="entry name" value="FHA_2"/>
</dbReference>
<keyword evidence="3" id="KW-0378">Hydrolase</keyword>
<evidence type="ECO:0000256" key="6">
    <source>
        <dbReference type="SAM" id="MobiDB-lite"/>
    </source>
</evidence>
<dbReference type="EMBL" id="CAJNOK010001731">
    <property type="protein sequence ID" value="CAF0827296.1"/>
    <property type="molecule type" value="Genomic_DNA"/>
</dbReference>
<dbReference type="InterPro" id="IPR027417">
    <property type="entry name" value="P-loop_NTPase"/>
</dbReference>
<dbReference type="PANTHER" id="PTHR12083">
    <property type="entry name" value="BIFUNCTIONAL POLYNUCLEOTIDE PHOSPHATASE/KINASE"/>
    <property type="match status" value="1"/>
</dbReference>